<evidence type="ECO:0000313" key="6">
    <source>
        <dbReference type="EMBL" id="MBI6875650.1"/>
    </source>
</evidence>
<dbReference type="Pfam" id="PF07739">
    <property type="entry name" value="TipAS"/>
    <property type="match status" value="2"/>
</dbReference>
<dbReference type="CDD" id="cd01106">
    <property type="entry name" value="HTH_TipAL-Mta"/>
    <property type="match status" value="1"/>
</dbReference>
<dbReference type="Gene3D" id="1.10.1660.10">
    <property type="match status" value="1"/>
</dbReference>
<keyword evidence="4" id="KW-0804">Transcription</keyword>
<keyword evidence="7" id="KW-1185">Reference proteome</keyword>
<protein>
    <submittedName>
        <fullName evidence="6">MerR family transcriptional regulator</fullName>
    </submittedName>
</protein>
<sequence length="387" mass="45124">MRTVKQVSDLTGISVRALHYYDEIGLLKPSEITEAGYRLYDDEALKTLQQILFFKELDIPLKDVKEIMLSPYFDKMQALKNQKKLLILKRKRLNGLIELINKTLKGESTMNFKEFDMSEYYNVLEEVKKEHEDLIIKSWGSIDKYNEFIEKCKSKKDEIAKSAIKQYGSIEKYAKAIKKNFNSDIFTREEKFDEFKKDCLEDKHPKLKELYEKLVSDLSKDPSSEEIQQIAEEITNTAKKDYEIFKIDNGDDYWYSMVQIYLLWPEWIKAVDNKYGNGASKFIGKALKNYLRDKQPKINTLYEKLTSDLSKDPSSKEIQQIVEEIADITKKSHESLKVDVGDNCWGYMANSYLSNSAYIKVMNKQYGNGASKFIGEALKFYSENSKS</sequence>
<dbReference type="InterPro" id="IPR009061">
    <property type="entry name" value="DNA-bd_dom_put_sf"/>
</dbReference>
<accession>A0A934I426</accession>
<dbReference type="PANTHER" id="PTHR30204:SF90">
    <property type="entry name" value="HTH-TYPE TRANSCRIPTIONAL ACTIVATOR MTA"/>
    <property type="match status" value="1"/>
</dbReference>
<reference evidence="6" key="1">
    <citation type="submission" date="2020-12" db="EMBL/GenBank/DDBJ databases">
        <title>Clostridium thailandense sp. nov., a novel acetogenic bacterium isolated from peat land soil in Thailand.</title>
        <authorList>
            <person name="Chaikitkaew S."/>
            <person name="Birkeland N.K."/>
        </authorList>
    </citation>
    <scope>NUCLEOTIDE SEQUENCE</scope>
    <source>
        <strain evidence="6">DSM 17425</strain>
    </source>
</reference>
<comment type="caution">
    <text evidence="6">The sequence shown here is derived from an EMBL/GenBank/DDBJ whole genome shotgun (WGS) entry which is preliminary data.</text>
</comment>
<dbReference type="AlphaFoldDB" id="A0A934I426"/>
<dbReference type="InterPro" id="IPR000551">
    <property type="entry name" value="MerR-type_HTH_dom"/>
</dbReference>
<keyword evidence="1" id="KW-0805">Transcription regulation</keyword>
<dbReference type="SMART" id="SM00422">
    <property type="entry name" value="HTH_MERR"/>
    <property type="match status" value="1"/>
</dbReference>
<dbReference type="Pfam" id="PF13411">
    <property type="entry name" value="MerR_1"/>
    <property type="match status" value="1"/>
</dbReference>
<dbReference type="SUPFAM" id="SSF46955">
    <property type="entry name" value="Putative DNA-binding domain"/>
    <property type="match status" value="1"/>
</dbReference>
<dbReference type="GO" id="GO:0003700">
    <property type="term" value="F:DNA-binding transcription factor activity"/>
    <property type="evidence" value="ECO:0007669"/>
    <property type="project" value="InterPro"/>
</dbReference>
<dbReference type="InterPro" id="IPR012925">
    <property type="entry name" value="TipAS_dom"/>
</dbReference>
<evidence type="ECO:0000256" key="1">
    <source>
        <dbReference type="ARBA" id="ARBA00023015"/>
    </source>
</evidence>
<keyword evidence="3" id="KW-0010">Activator</keyword>
<dbReference type="InterPro" id="IPR047057">
    <property type="entry name" value="MerR_fam"/>
</dbReference>
<keyword evidence="2" id="KW-0238">DNA-binding</keyword>
<evidence type="ECO:0000259" key="5">
    <source>
        <dbReference type="PROSITE" id="PS50937"/>
    </source>
</evidence>
<dbReference type="Proteomes" id="UP000622687">
    <property type="component" value="Unassembled WGS sequence"/>
</dbReference>
<evidence type="ECO:0000313" key="7">
    <source>
        <dbReference type="Proteomes" id="UP000622687"/>
    </source>
</evidence>
<organism evidence="6 7">
    <name type="scientific">Clostridium aciditolerans</name>
    <dbReference type="NCBI Taxonomy" id="339861"/>
    <lineage>
        <taxon>Bacteria</taxon>
        <taxon>Bacillati</taxon>
        <taxon>Bacillota</taxon>
        <taxon>Clostridia</taxon>
        <taxon>Eubacteriales</taxon>
        <taxon>Clostridiaceae</taxon>
        <taxon>Clostridium</taxon>
    </lineage>
</organism>
<dbReference type="EMBL" id="JAEEGB010000049">
    <property type="protein sequence ID" value="MBI6875650.1"/>
    <property type="molecule type" value="Genomic_DNA"/>
</dbReference>
<dbReference type="RefSeq" id="WP_211144991.1">
    <property type="nucleotide sequence ID" value="NZ_JAEEGB010000049.1"/>
</dbReference>
<dbReference type="InterPro" id="IPR036244">
    <property type="entry name" value="TipA-like_antibiotic-bd"/>
</dbReference>
<gene>
    <name evidence="6" type="ORF">I6U51_23555</name>
</gene>
<evidence type="ECO:0000256" key="2">
    <source>
        <dbReference type="ARBA" id="ARBA00023125"/>
    </source>
</evidence>
<dbReference type="PROSITE" id="PS50937">
    <property type="entry name" value="HTH_MERR_2"/>
    <property type="match status" value="1"/>
</dbReference>
<feature type="domain" description="HTH merR-type" evidence="5">
    <location>
        <begin position="1"/>
        <end position="70"/>
    </location>
</feature>
<dbReference type="GO" id="GO:0003677">
    <property type="term" value="F:DNA binding"/>
    <property type="evidence" value="ECO:0007669"/>
    <property type="project" value="UniProtKB-KW"/>
</dbReference>
<name>A0A934I426_9CLOT</name>
<evidence type="ECO:0000256" key="3">
    <source>
        <dbReference type="ARBA" id="ARBA00023159"/>
    </source>
</evidence>
<proteinExistence type="predicted"/>
<evidence type="ECO:0000256" key="4">
    <source>
        <dbReference type="ARBA" id="ARBA00023163"/>
    </source>
</evidence>
<dbReference type="PANTHER" id="PTHR30204">
    <property type="entry name" value="REDOX-CYCLING DRUG-SENSING TRANSCRIPTIONAL ACTIVATOR SOXR"/>
    <property type="match status" value="1"/>
</dbReference>
<dbReference type="SUPFAM" id="SSF89082">
    <property type="entry name" value="Antibiotic binding domain of TipA-like multidrug resistance regulators"/>
    <property type="match status" value="1"/>
</dbReference>